<keyword evidence="2" id="KW-1185">Reference proteome</keyword>
<reference evidence="1 2" key="1">
    <citation type="journal article" date="2021" name="Int. J. Syst. Evol. Microbiol.">
        <title>Amazonocrinis nigriterrae gen. nov., sp. nov., Atlanticothrix silvestris gen. nov., sp. nov. and Dendronalium phyllosphericum gen. nov., sp. nov., nostocacean cyanobacteria from Brazilian environments.</title>
        <authorList>
            <person name="Alvarenga D.O."/>
            <person name="Andreote A.P.D."/>
            <person name="Branco L.H.Z."/>
            <person name="Delbaje E."/>
            <person name="Cruz R.B."/>
            <person name="Varani A.M."/>
            <person name="Fiore M.F."/>
        </authorList>
    </citation>
    <scope>NUCLEOTIDE SEQUENCE [LARGE SCALE GENOMIC DNA]</scope>
    <source>
        <strain evidence="1 2">CENA67</strain>
    </source>
</reference>
<sequence length="51" mass="5436">MIATDGRLVGAGLKILSMINDDLGEPAPTEFHNLKSKIQNGIALLETCRGI</sequence>
<proteinExistence type="predicted"/>
<evidence type="ECO:0000313" key="2">
    <source>
        <dbReference type="Proteomes" id="UP000632766"/>
    </source>
</evidence>
<dbReference type="Proteomes" id="UP000632766">
    <property type="component" value="Unassembled WGS sequence"/>
</dbReference>
<gene>
    <name evidence="1" type="ORF">I8748_32975</name>
</gene>
<name>A0A8J7LCK9_9NOST</name>
<dbReference type="AlphaFoldDB" id="A0A8J7LCK9"/>
<organism evidence="1 2">
    <name type="scientific">Amazonocrinis nigriterrae CENA67</name>
    <dbReference type="NCBI Taxonomy" id="2794033"/>
    <lineage>
        <taxon>Bacteria</taxon>
        <taxon>Bacillati</taxon>
        <taxon>Cyanobacteriota</taxon>
        <taxon>Cyanophyceae</taxon>
        <taxon>Nostocales</taxon>
        <taxon>Nostocaceae</taxon>
        <taxon>Amazonocrinis</taxon>
        <taxon>Amazonocrinis nigriterrae</taxon>
    </lineage>
</organism>
<comment type="caution">
    <text evidence="1">The sequence shown here is derived from an EMBL/GenBank/DDBJ whole genome shotgun (WGS) entry which is preliminary data.</text>
</comment>
<protein>
    <submittedName>
        <fullName evidence="1">Uncharacterized protein</fullName>
    </submittedName>
</protein>
<dbReference type="EMBL" id="JAECZC010000107">
    <property type="protein sequence ID" value="MBH8566905.1"/>
    <property type="molecule type" value="Genomic_DNA"/>
</dbReference>
<evidence type="ECO:0000313" key="1">
    <source>
        <dbReference type="EMBL" id="MBH8566905.1"/>
    </source>
</evidence>
<dbReference type="RefSeq" id="WP_214662857.1">
    <property type="nucleotide sequence ID" value="NZ_JAECZC010000107.1"/>
</dbReference>
<accession>A0A8J7LCK9</accession>